<dbReference type="EMBL" id="KN837363">
    <property type="protein sequence ID" value="KIJ26596.1"/>
    <property type="molecule type" value="Genomic_DNA"/>
</dbReference>
<gene>
    <name evidence="1" type="ORF">M422DRAFT_272291</name>
</gene>
<dbReference type="Proteomes" id="UP000054279">
    <property type="component" value="Unassembled WGS sequence"/>
</dbReference>
<reference evidence="1 2" key="1">
    <citation type="submission" date="2014-06" db="EMBL/GenBank/DDBJ databases">
        <title>Evolutionary Origins and Diversification of the Mycorrhizal Mutualists.</title>
        <authorList>
            <consortium name="DOE Joint Genome Institute"/>
            <consortium name="Mycorrhizal Genomics Consortium"/>
            <person name="Kohler A."/>
            <person name="Kuo A."/>
            <person name="Nagy L.G."/>
            <person name="Floudas D."/>
            <person name="Copeland A."/>
            <person name="Barry K.W."/>
            <person name="Cichocki N."/>
            <person name="Veneault-Fourrey C."/>
            <person name="LaButti K."/>
            <person name="Lindquist E.A."/>
            <person name="Lipzen A."/>
            <person name="Lundell T."/>
            <person name="Morin E."/>
            <person name="Murat C."/>
            <person name="Riley R."/>
            <person name="Ohm R."/>
            <person name="Sun H."/>
            <person name="Tunlid A."/>
            <person name="Henrissat B."/>
            <person name="Grigoriev I.V."/>
            <person name="Hibbett D.S."/>
            <person name="Martin F."/>
        </authorList>
    </citation>
    <scope>NUCLEOTIDE SEQUENCE [LARGE SCALE GENOMIC DNA]</scope>
    <source>
        <strain evidence="1 2">SS14</strain>
    </source>
</reference>
<proteinExistence type="predicted"/>
<evidence type="ECO:0000313" key="1">
    <source>
        <dbReference type="EMBL" id="KIJ26596.1"/>
    </source>
</evidence>
<protein>
    <submittedName>
        <fullName evidence="1">Uncharacterized protein</fullName>
    </submittedName>
</protein>
<name>A0A0C9UM72_SPHS4</name>
<keyword evidence="2" id="KW-1185">Reference proteome</keyword>
<sequence length="137" mass="15074">MFIFVCSIHADHFKFIRTIGAGSAVLLKNTDDTPSEHAEDEILNPEEPNNCQNGTLTIDAWKAPSVIQMFMHMNNPTTAAKGHLDDFKFGVVDLLTAEVDTCLVFTNADSDEGVSYCAVNIGLKFPNLISRLQSHMS</sequence>
<dbReference type="HOGENOM" id="CLU_1866393_0_0_1"/>
<accession>A0A0C9UM72</accession>
<dbReference type="AlphaFoldDB" id="A0A0C9UM72"/>
<organism evidence="1 2">
    <name type="scientific">Sphaerobolus stellatus (strain SS14)</name>
    <dbReference type="NCBI Taxonomy" id="990650"/>
    <lineage>
        <taxon>Eukaryota</taxon>
        <taxon>Fungi</taxon>
        <taxon>Dikarya</taxon>
        <taxon>Basidiomycota</taxon>
        <taxon>Agaricomycotina</taxon>
        <taxon>Agaricomycetes</taxon>
        <taxon>Phallomycetidae</taxon>
        <taxon>Geastrales</taxon>
        <taxon>Sphaerobolaceae</taxon>
        <taxon>Sphaerobolus</taxon>
    </lineage>
</organism>
<evidence type="ECO:0000313" key="2">
    <source>
        <dbReference type="Proteomes" id="UP000054279"/>
    </source>
</evidence>